<evidence type="ECO:0000256" key="2">
    <source>
        <dbReference type="ARBA" id="ARBA00022692"/>
    </source>
</evidence>
<feature type="compositionally biased region" description="Polar residues" evidence="9">
    <location>
        <begin position="245"/>
        <end position="258"/>
    </location>
</feature>
<dbReference type="SUPFAM" id="SSF57850">
    <property type="entry name" value="RING/U-box"/>
    <property type="match status" value="1"/>
</dbReference>
<evidence type="ECO:0000313" key="11">
    <source>
        <dbReference type="EMBL" id="KRX96721.1"/>
    </source>
</evidence>
<keyword evidence="6" id="KW-1133">Transmembrane helix</keyword>
<organism evidence="11 12">
    <name type="scientific">Trichinella pseudospiralis</name>
    <name type="common">Parasitic roundworm</name>
    <dbReference type="NCBI Taxonomy" id="6337"/>
    <lineage>
        <taxon>Eukaryota</taxon>
        <taxon>Metazoa</taxon>
        <taxon>Ecdysozoa</taxon>
        <taxon>Nematoda</taxon>
        <taxon>Enoplea</taxon>
        <taxon>Dorylaimia</taxon>
        <taxon>Trichinellida</taxon>
        <taxon>Trichinellidae</taxon>
        <taxon>Trichinella</taxon>
    </lineage>
</organism>
<keyword evidence="2" id="KW-0812">Transmembrane</keyword>
<feature type="compositionally biased region" description="Polar residues" evidence="9">
    <location>
        <begin position="142"/>
        <end position="161"/>
    </location>
</feature>
<evidence type="ECO:0000256" key="5">
    <source>
        <dbReference type="ARBA" id="ARBA00022833"/>
    </source>
</evidence>
<evidence type="ECO:0000256" key="3">
    <source>
        <dbReference type="ARBA" id="ARBA00022723"/>
    </source>
</evidence>
<keyword evidence="4 8" id="KW-0863">Zinc-finger</keyword>
<dbReference type="InterPro" id="IPR001841">
    <property type="entry name" value="Znf_RING"/>
</dbReference>
<reference evidence="11 12" key="1">
    <citation type="submission" date="2015-01" db="EMBL/GenBank/DDBJ databases">
        <title>Evolution of Trichinella species and genotypes.</title>
        <authorList>
            <person name="Korhonen P.K."/>
            <person name="Edoardo P."/>
            <person name="Giuseppe L.R."/>
            <person name="Gasser R.B."/>
        </authorList>
    </citation>
    <scope>NUCLEOTIDE SEQUENCE [LARGE SCALE GENOMIC DNA]</scope>
    <source>
        <strain evidence="11">ISS141</strain>
    </source>
</reference>
<feature type="compositionally biased region" description="Polar residues" evidence="9">
    <location>
        <begin position="97"/>
        <end position="106"/>
    </location>
</feature>
<dbReference type="GO" id="GO:0008270">
    <property type="term" value="F:zinc ion binding"/>
    <property type="evidence" value="ECO:0007669"/>
    <property type="project" value="UniProtKB-KW"/>
</dbReference>
<feature type="domain" description="RING-type" evidence="10">
    <location>
        <begin position="495"/>
        <end position="536"/>
    </location>
</feature>
<feature type="region of interest" description="Disordered" evidence="9">
    <location>
        <begin position="1"/>
        <end position="162"/>
    </location>
</feature>
<dbReference type="PANTHER" id="PTHR46539:SF29">
    <property type="entry name" value="(WILD MALAYSIAN BANANA) HYPOTHETICAL PROTEIN"/>
    <property type="match status" value="1"/>
</dbReference>
<dbReference type="SMART" id="SM00184">
    <property type="entry name" value="RING"/>
    <property type="match status" value="1"/>
</dbReference>
<evidence type="ECO:0000256" key="6">
    <source>
        <dbReference type="ARBA" id="ARBA00022989"/>
    </source>
</evidence>
<dbReference type="STRING" id="6337.A0A0V0Y8N1"/>
<accession>A0A0V0Y8N1</accession>
<protein>
    <submittedName>
        <fullName evidence="11">E3 ubiquitin-protein ligase Arkadia</fullName>
    </submittedName>
</protein>
<dbReference type="InterPro" id="IPR013083">
    <property type="entry name" value="Znf_RING/FYVE/PHD"/>
</dbReference>
<dbReference type="Pfam" id="PF13639">
    <property type="entry name" value="zf-RING_2"/>
    <property type="match status" value="1"/>
</dbReference>
<feature type="region of interest" description="Disordered" evidence="9">
    <location>
        <begin position="412"/>
        <end position="436"/>
    </location>
</feature>
<evidence type="ECO:0000256" key="8">
    <source>
        <dbReference type="PROSITE-ProRule" id="PRU00175"/>
    </source>
</evidence>
<sequence length="545" mass="61312">MHTVKCSSDDSDIPRSTDESDTSRSSDESDILWSSDESEDAAFSSDDDTTSTSTDEEEQRIESESEVNGSASEVQCNKQMLEPRTVKEKQGIKRKSSQMNESNSETQCKKQEMQFSSLDGDSLSSTLSTSSFGNTPVPSPDSVKSASGNWRPDASSQSNLVDRNLADVASATNSDNSAINTQREISVSNSTEEVVMADVEIEIDSPRLDNNVSVAQNGGFVSPQFQLTTREEESSPNIFALGNPATPTVQDTHTSSPADASDRSAMNFPEDSIDPSHLEPSSSRQSSDAQNGQAATQFLASQGVVPMMAYLDQLRNRRHIIYPEWIGDNVPVQQRRYLARQREQFERRRMMHARWLHERALLMRSVLERIRGRAQEEADVNDWVFYRVREELDPNLQVVRDLQQSVGRNADRILSQGSSNDDSDGSNNSSNDIRQQFPIRNMQNPIMVYMAMEFQNMSRGADRVEVSNLSNCAFLDRLGIPRREECRVHLNRGFCTVCLNRIEHDEFIRVLSCGHFYHVSCIDRWLVINDSCAVCRQEASRGDYY</sequence>
<evidence type="ECO:0000256" key="9">
    <source>
        <dbReference type="SAM" id="MobiDB-lite"/>
    </source>
</evidence>
<name>A0A0V0Y8N1_TRIPS</name>
<feature type="compositionally biased region" description="Low complexity" evidence="9">
    <location>
        <begin position="417"/>
        <end position="432"/>
    </location>
</feature>
<dbReference type="PROSITE" id="PS50089">
    <property type="entry name" value="ZF_RING_2"/>
    <property type="match status" value="1"/>
</dbReference>
<proteinExistence type="predicted"/>
<dbReference type="AlphaFoldDB" id="A0A0V0Y8N1"/>
<evidence type="ECO:0000313" key="12">
    <source>
        <dbReference type="Proteomes" id="UP000054815"/>
    </source>
</evidence>
<feature type="compositionally biased region" description="Polar residues" evidence="9">
    <location>
        <begin position="67"/>
        <end position="78"/>
    </location>
</feature>
<comment type="caution">
    <text evidence="11">The sequence shown here is derived from an EMBL/GenBank/DDBJ whole genome shotgun (WGS) entry which is preliminary data.</text>
</comment>
<dbReference type="Gene3D" id="3.30.40.10">
    <property type="entry name" value="Zinc/RING finger domain, C3HC4 (zinc finger)"/>
    <property type="match status" value="1"/>
</dbReference>
<dbReference type="CDD" id="cd16454">
    <property type="entry name" value="RING-H2_PA-TM-RING"/>
    <property type="match status" value="1"/>
</dbReference>
<dbReference type="Proteomes" id="UP000054815">
    <property type="component" value="Unassembled WGS sequence"/>
</dbReference>
<feature type="compositionally biased region" description="Basic and acidic residues" evidence="9">
    <location>
        <begin position="12"/>
        <end position="27"/>
    </location>
</feature>
<feature type="compositionally biased region" description="Polar residues" evidence="9">
    <location>
        <begin position="279"/>
        <end position="294"/>
    </location>
</feature>
<evidence type="ECO:0000259" key="10">
    <source>
        <dbReference type="PROSITE" id="PS50089"/>
    </source>
</evidence>
<evidence type="ECO:0000256" key="1">
    <source>
        <dbReference type="ARBA" id="ARBA00004370"/>
    </source>
</evidence>
<keyword evidence="5" id="KW-0862">Zinc</keyword>
<gene>
    <name evidence="11" type="primary">RNF111</name>
    <name evidence="11" type="ORF">T4E_10843</name>
</gene>
<evidence type="ECO:0000256" key="7">
    <source>
        <dbReference type="ARBA" id="ARBA00023136"/>
    </source>
</evidence>
<dbReference type="GO" id="GO:0016020">
    <property type="term" value="C:membrane"/>
    <property type="evidence" value="ECO:0007669"/>
    <property type="project" value="UniProtKB-SubCell"/>
</dbReference>
<feature type="compositionally biased region" description="Acidic residues" evidence="9">
    <location>
        <begin position="36"/>
        <end position="59"/>
    </location>
</feature>
<keyword evidence="7" id="KW-0472">Membrane</keyword>
<dbReference type="PANTHER" id="PTHR46539">
    <property type="entry name" value="E3 UBIQUITIN-PROTEIN LIGASE ATL42"/>
    <property type="match status" value="1"/>
</dbReference>
<dbReference type="EMBL" id="JYDU01000040">
    <property type="protein sequence ID" value="KRX96721.1"/>
    <property type="molecule type" value="Genomic_DNA"/>
</dbReference>
<feature type="region of interest" description="Disordered" evidence="9">
    <location>
        <begin position="227"/>
        <end position="294"/>
    </location>
</feature>
<keyword evidence="3" id="KW-0479">Metal-binding</keyword>
<feature type="compositionally biased region" description="Low complexity" evidence="9">
    <location>
        <begin position="115"/>
        <end position="133"/>
    </location>
</feature>
<evidence type="ECO:0000256" key="4">
    <source>
        <dbReference type="ARBA" id="ARBA00022771"/>
    </source>
</evidence>
<comment type="subcellular location">
    <subcellularLocation>
        <location evidence="1">Membrane</location>
    </subcellularLocation>
</comment>